<dbReference type="InterPro" id="IPR036073">
    <property type="entry name" value="Desulfoferrodoxin_Fe-bd_dom_sf"/>
</dbReference>
<dbReference type="PROSITE" id="PS51318">
    <property type="entry name" value="TAT"/>
    <property type="match status" value="1"/>
</dbReference>
<evidence type="ECO:0000313" key="2">
    <source>
        <dbReference type="EMBL" id="VAX15672.1"/>
    </source>
</evidence>
<dbReference type="SUPFAM" id="SSF49367">
    <property type="entry name" value="Superoxide reductase-like"/>
    <property type="match status" value="1"/>
</dbReference>
<dbReference type="InterPro" id="IPR006311">
    <property type="entry name" value="TAT_signal"/>
</dbReference>
<proteinExistence type="predicted"/>
<protein>
    <recommendedName>
        <fullName evidence="1">Ig-like SoxY domain-containing protein</fullName>
    </recommendedName>
</protein>
<dbReference type="GO" id="GO:0005506">
    <property type="term" value="F:iron ion binding"/>
    <property type="evidence" value="ECO:0007669"/>
    <property type="project" value="InterPro"/>
</dbReference>
<feature type="domain" description="Ig-like SoxY" evidence="1">
    <location>
        <begin position="75"/>
        <end position="171"/>
    </location>
</feature>
<dbReference type="EMBL" id="UOGB01000029">
    <property type="protein sequence ID" value="VAX15672.1"/>
    <property type="molecule type" value="Genomic_DNA"/>
</dbReference>
<dbReference type="Pfam" id="PF13501">
    <property type="entry name" value="SoxY"/>
    <property type="match status" value="1"/>
</dbReference>
<accession>A0A3B1BHV8</accession>
<dbReference type="AlphaFoldDB" id="A0A3B1BHV8"/>
<dbReference type="NCBIfam" id="TIGR01409">
    <property type="entry name" value="TAT_signal_seq"/>
    <property type="match status" value="1"/>
</dbReference>
<dbReference type="InterPro" id="IPR038162">
    <property type="entry name" value="SoxY_sf"/>
</dbReference>
<organism evidence="2">
    <name type="scientific">hydrothermal vent metagenome</name>
    <dbReference type="NCBI Taxonomy" id="652676"/>
    <lineage>
        <taxon>unclassified sequences</taxon>
        <taxon>metagenomes</taxon>
        <taxon>ecological metagenomes</taxon>
    </lineage>
</organism>
<dbReference type="Gene3D" id="2.60.40.2470">
    <property type="entry name" value="SoxY domain"/>
    <property type="match status" value="1"/>
</dbReference>
<gene>
    <name evidence="2" type="ORF">MNBD_NITROSPINAE03-786</name>
</gene>
<reference evidence="2" key="1">
    <citation type="submission" date="2018-06" db="EMBL/GenBank/DDBJ databases">
        <authorList>
            <person name="Zhirakovskaya E."/>
        </authorList>
    </citation>
    <scope>NUCLEOTIDE SEQUENCE</scope>
</reference>
<sequence>MGDFNRRNFLKYSTKTGAAALLASALPMNVVFTPGKAGAEVKYEVIEGYSMNPDLIHEPKDVKNLTKFEKLHVPTLKMPIIAEDGSVIPFYVVSDHPMEKDHYIESVEILNFSDPIVHKGKINFTPANGTIYFSSQIRAISGTNTIMAVMKCNKHSRWVSKATVKVTVGGC</sequence>
<evidence type="ECO:0000259" key="1">
    <source>
        <dbReference type="Pfam" id="PF13501"/>
    </source>
</evidence>
<dbReference type="InterPro" id="IPR032711">
    <property type="entry name" value="SoxY"/>
</dbReference>
<dbReference type="GO" id="GO:0016491">
    <property type="term" value="F:oxidoreductase activity"/>
    <property type="evidence" value="ECO:0007669"/>
    <property type="project" value="InterPro"/>
</dbReference>
<name>A0A3B1BHV8_9ZZZZ</name>
<dbReference type="InterPro" id="IPR019546">
    <property type="entry name" value="TAT_signal_bac_arc"/>
</dbReference>